<evidence type="ECO:0000313" key="2">
    <source>
        <dbReference type="Proteomes" id="UP000243657"/>
    </source>
</evidence>
<proteinExistence type="predicted"/>
<accession>A0A261F3L8</accession>
<dbReference type="RefSeq" id="WP_094726913.1">
    <property type="nucleotide sequence ID" value="NZ_JBHLWS010000009.1"/>
</dbReference>
<protein>
    <submittedName>
        <fullName evidence="1">Uncharacterized protein</fullName>
    </submittedName>
</protein>
<dbReference type="AlphaFoldDB" id="A0A261F3L8"/>
<organism evidence="1 2">
    <name type="scientific">Alloscardovia macacae</name>
    <dbReference type="NCBI Taxonomy" id="1160091"/>
    <lineage>
        <taxon>Bacteria</taxon>
        <taxon>Bacillati</taxon>
        <taxon>Actinomycetota</taxon>
        <taxon>Actinomycetes</taxon>
        <taxon>Bifidobacteriales</taxon>
        <taxon>Bifidobacteriaceae</taxon>
        <taxon>Alloscardovia</taxon>
    </lineage>
</organism>
<evidence type="ECO:0000313" key="1">
    <source>
        <dbReference type="EMBL" id="OZG53729.1"/>
    </source>
</evidence>
<comment type="caution">
    <text evidence="1">The sequence shown here is derived from an EMBL/GenBank/DDBJ whole genome shotgun (WGS) entry which is preliminary data.</text>
</comment>
<dbReference type="SUPFAM" id="SSF69572">
    <property type="entry name" value="Activating enzymes of the ubiquitin-like proteins"/>
    <property type="match status" value="1"/>
</dbReference>
<gene>
    <name evidence="1" type="ORF">ALMA_1294</name>
</gene>
<keyword evidence="2" id="KW-1185">Reference proteome</keyword>
<dbReference type="Proteomes" id="UP000243657">
    <property type="component" value="Unassembled WGS sequence"/>
</dbReference>
<dbReference type="EMBL" id="MWWT01000008">
    <property type="protein sequence ID" value="OZG53729.1"/>
    <property type="molecule type" value="Genomic_DNA"/>
</dbReference>
<reference evidence="1 2" key="1">
    <citation type="journal article" date="2017" name="BMC Genomics">
        <title>Comparative genomic and phylogenomic analyses of the Bifidobacteriaceae family.</title>
        <authorList>
            <person name="Lugli G.A."/>
            <person name="Milani C."/>
            <person name="Turroni F."/>
            <person name="Duranti S."/>
            <person name="Mancabelli L."/>
            <person name="Mangifesta M."/>
            <person name="Ferrario C."/>
            <person name="Modesto M."/>
            <person name="Mattarelli P."/>
            <person name="Jiri K."/>
            <person name="van Sinderen D."/>
            <person name="Ventura M."/>
        </authorList>
    </citation>
    <scope>NUCLEOTIDE SEQUENCE [LARGE SCALE GENOMIC DNA]</scope>
    <source>
        <strain evidence="1 2">DSM 24762</strain>
    </source>
</reference>
<name>A0A261F3L8_9BIFI</name>
<dbReference type="Gene3D" id="3.40.50.720">
    <property type="entry name" value="NAD(P)-binding Rossmann-like Domain"/>
    <property type="match status" value="1"/>
</dbReference>
<sequence>MSIDSNVVYICNPAVKLIRSTNDEIIVRFGSRGRASRRLTDTQKRGILSDVMRAFEVGATIKNVKEEFEEDCSDLITGLVDGGVLVPKTDADFGFFVAGYGVQSCLIRTLNIIGSGKLAEESFRLVSDALGKQVIVKLQSEIDVTECPADFTLCVADSPNIGLFYDMNEYALSYNAVWHGGYMDGPELVIGPLFIPQETGCYHDFDVIEEAGRSMKIDYLYSKMNGAAEIPTQIPLFVTSLAASYLTSSIVQYALGLGSYLEGHFLRIDLDRMEIIRQRAVRLVRCPACSENRPDIRSPFL</sequence>
<dbReference type="InterPro" id="IPR035985">
    <property type="entry name" value="Ubiquitin-activating_enz"/>
</dbReference>
<dbReference type="GO" id="GO:0008641">
    <property type="term" value="F:ubiquitin-like modifier activating enzyme activity"/>
    <property type="evidence" value="ECO:0007669"/>
    <property type="project" value="InterPro"/>
</dbReference>